<dbReference type="EMBL" id="CP134050">
    <property type="protein sequence ID" value="WNC16044.1"/>
    <property type="molecule type" value="Genomic_DNA"/>
</dbReference>
<dbReference type="InterPro" id="IPR046141">
    <property type="entry name" value="DUF6143"/>
</dbReference>
<organism evidence="1 2">
    <name type="scientific">Brevibacillus brevis</name>
    <name type="common">Bacillus brevis</name>
    <dbReference type="NCBI Taxonomy" id="1393"/>
    <lineage>
        <taxon>Bacteria</taxon>
        <taxon>Bacillati</taxon>
        <taxon>Bacillota</taxon>
        <taxon>Bacilli</taxon>
        <taxon>Bacillales</taxon>
        <taxon>Paenibacillaceae</taxon>
        <taxon>Brevibacillus</taxon>
    </lineage>
</organism>
<proteinExistence type="predicted"/>
<keyword evidence="2" id="KW-1185">Reference proteome</keyword>
<protein>
    <submittedName>
        <fullName evidence="1">DUF6143 family protein</fullName>
    </submittedName>
</protein>
<evidence type="ECO:0000313" key="1">
    <source>
        <dbReference type="EMBL" id="WNC16044.1"/>
    </source>
</evidence>
<dbReference type="RefSeq" id="WP_310770368.1">
    <property type="nucleotide sequence ID" value="NZ_CP134050.1"/>
</dbReference>
<accession>A0ABY9T7H7</accession>
<gene>
    <name evidence="1" type="ORF">RGB73_06930</name>
</gene>
<name>A0ABY9T7H7_BREBE</name>
<reference evidence="1 2" key="1">
    <citation type="submission" date="2023-09" db="EMBL/GenBank/DDBJ databases">
        <title>Complete Genome and Methylome dissection of Bacillus brevis NEB573 original source of BbsI restriction endonuclease.</title>
        <authorList>
            <person name="Fomenkov A."/>
            <person name="Roberts R.D."/>
        </authorList>
    </citation>
    <scope>NUCLEOTIDE SEQUENCE [LARGE SCALE GENOMIC DNA]</scope>
    <source>
        <strain evidence="1 2">NEB573</strain>
    </source>
</reference>
<evidence type="ECO:0000313" key="2">
    <source>
        <dbReference type="Proteomes" id="UP001256827"/>
    </source>
</evidence>
<sequence length="207" mass="22472">MAKSSFTQSPYFYGMPDVYMQMGYFPFPTQPATEQLTRQLNVPYAMTMAAGCKYFLGQTEKMTAEADAQGYGALANPFRSSALLFVNGWHFTNFSDHPLEVQFWFGKTESIIGAKTSPGVSPGYVQITPCPPSQGKILFSTGGTELPRGGAVAMTLLVPPMSTMGTETNGQWILGPGMAMLAHVPPSGKQAAFLFSTSWWEQSVYGS</sequence>
<dbReference type="Proteomes" id="UP001256827">
    <property type="component" value="Chromosome"/>
</dbReference>
<dbReference type="Pfam" id="PF19640">
    <property type="entry name" value="DUF6143"/>
    <property type="match status" value="1"/>
</dbReference>